<dbReference type="PROSITE" id="PS50887">
    <property type="entry name" value="GGDEF"/>
    <property type="match status" value="1"/>
</dbReference>
<dbReference type="PANTHER" id="PTHR44757">
    <property type="entry name" value="DIGUANYLATE CYCLASE DGCP"/>
    <property type="match status" value="1"/>
</dbReference>
<dbReference type="Pfam" id="PF08448">
    <property type="entry name" value="PAS_4"/>
    <property type="match status" value="1"/>
</dbReference>
<dbReference type="CDD" id="cd00130">
    <property type="entry name" value="PAS"/>
    <property type="match status" value="1"/>
</dbReference>
<dbReference type="SUPFAM" id="SSF55785">
    <property type="entry name" value="PYP-like sensor domain (PAS domain)"/>
    <property type="match status" value="1"/>
</dbReference>
<accession>A0A3G6JGJ3</accession>
<dbReference type="InterPro" id="IPR035965">
    <property type="entry name" value="PAS-like_dom_sf"/>
</dbReference>
<dbReference type="InterPro" id="IPR000014">
    <property type="entry name" value="PAS"/>
</dbReference>
<feature type="domain" description="GGDEF" evidence="1">
    <location>
        <begin position="152"/>
        <end position="237"/>
    </location>
</feature>
<gene>
    <name evidence="2" type="ORF">DQL93_00750</name>
</gene>
<dbReference type="OrthoDB" id="9759607at2"/>
<dbReference type="SUPFAM" id="SSF55073">
    <property type="entry name" value="Nucleotide cyclase"/>
    <property type="match status" value="1"/>
</dbReference>
<dbReference type="EMBL" id="CP031023">
    <property type="protein sequence ID" value="AZA17033.1"/>
    <property type="molecule type" value="Genomic_DNA"/>
</dbReference>
<dbReference type="InterPro" id="IPR013656">
    <property type="entry name" value="PAS_4"/>
</dbReference>
<reference evidence="2" key="1">
    <citation type="submission" date="2018-07" db="EMBL/GenBank/DDBJ databases">
        <authorList>
            <person name="Somerville V."/>
        </authorList>
    </citation>
    <scope>NUCLEOTIDE SEQUENCE</scope>
    <source>
        <strain evidence="2">NWC_2_2</strain>
    </source>
</reference>
<dbReference type="Pfam" id="PF00990">
    <property type="entry name" value="GGDEF"/>
    <property type="match status" value="1"/>
</dbReference>
<organism evidence="2">
    <name type="scientific">Lactobacillus delbrueckii subsp. lactis</name>
    <dbReference type="NCBI Taxonomy" id="29397"/>
    <lineage>
        <taxon>Bacteria</taxon>
        <taxon>Bacillati</taxon>
        <taxon>Bacillota</taxon>
        <taxon>Bacilli</taxon>
        <taxon>Lactobacillales</taxon>
        <taxon>Lactobacillaceae</taxon>
        <taxon>Lactobacillus</taxon>
    </lineage>
</organism>
<name>A0A3G6JGJ3_LACDL</name>
<protein>
    <submittedName>
        <fullName evidence="2">Diguanylate cyclase</fullName>
    </submittedName>
</protein>
<dbReference type="InterPro" id="IPR043128">
    <property type="entry name" value="Rev_trsase/Diguanyl_cyclase"/>
</dbReference>
<evidence type="ECO:0000313" key="2">
    <source>
        <dbReference type="EMBL" id="AZA17033.1"/>
    </source>
</evidence>
<evidence type="ECO:0000259" key="1">
    <source>
        <dbReference type="PROSITE" id="PS50887"/>
    </source>
</evidence>
<dbReference type="InterPro" id="IPR029787">
    <property type="entry name" value="Nucleotide_cyclase"/>
</dbReference>
<dbReference type="Gene3D" id="3.30.450.20">
    <property type="entry name" value="PAS domain"/>
    <property type="match status" value="1"/>
</dbReference>
<dbReference type="AlphaFoldDB" id="A0A3G6JGJ3"/>
<dbReference type="Gene3D" id="3.30.70.270">
    <property type="match status" value="1"/>
</dbReference>
<dbReference type="NCBIfam" id="TIGR00254">
    <property type="entry name" value="GGDEF"/>
    <property type="match status" value="1"/>
</dbReference>
<dbReference type="PANTHER" id="PTHR44757:SF2">
    <property type="entry name" value="BIOFILM ARCHITECTURE MAINTENANCE PROTEIN MBAA"/>
    <property type="match status" value="1"/>
</dbReference>
<dbReference type="InterPro" id="IPR052155">
    <property type="entry name" value="Biofilm_reg_signaling"/>
</dbReference>
<proteinExistence type="predicted"/>
<dbReference type="InterPro" id="IPR000160">
    <property type="entry name" value="GGDEF_dom"/>
</dbReference>
<dbReference type="NCBIfam" id="TIGR00229">
    <property type="entry name" value="sensory_box"/>
    <property type="match status" value="1"/>
</dbReference>
<sequence>MQPENLWDAITHQIKLSVFWKDRQRNFPGANQHFLDYYGLTLPEVIGHNDDKLGLNVHPENFQESEMQLLEDGGPVKERGKTRSRGRIREIMILKAPVYDQDQIVGLIGFFMDITNTSKQINRLENEAARDDLTSLKNRHNFARDFNYLTGKPILAMMLDVDHFKKFNDNFGHRYGDEVLKKISQALLKIYGIGHCYTGTGATNSWCSATLLILTRLRKKTGSSGKNWNMPGSWTST</sequence>